<dbReference type="Proteomes" id="UP000094172">
    <property type="component" value="Unassembled WGS sequence"/>
</dbReference>
<evidence type="ECO:0000313" key="2">
    <source>
        <dbReference type="EMBL" id="ODR96912.1"/>
    </source>
</evidence>
<dbReference type="RefSeq" id="WP_069443378.1">
    <property type="nucleotide sequence ID" value="NZ_LPWE01000003.1"/>
</dbReference>
<organism evidence="2 3">
    <name type="scientific">Methyloceanibacter stevinii</name>
    <dbReference type="NCBI Taxonomy" id="1774970"/>
    <lineage>
        <taxon>Bacteria</taxon>
        <taxon>Pseudomonadati</taxon>
        <taxon>Pseudomonadota</taxon>
        <taxon>Alphaproteobacteria</taxon>
        <taxon>Hyphomicrobiales</taxon>
        <taxon>Hyphomicrobiaceae</taxon>
        <taxon>Methyloceanibacter</taxon>
    </lineage>
</organism>
<name>A0A1E3VTQ7_9HYPH</name>
<sequence length="137" mass="14215">MSALPSAKVRRLGLSASFRDMTEVAAEPSRDANPSLASQKSSPRSAQGDVALGDVGSGKVGIGDSITFTADDGATCVYRVTGRPVVDPHLDSRQAEGAKGEAGLFDCSPLDTLIMRATQAAPKAAPEAHAIEHQRKL</sequence>
<gene>
    <name evidence="2" type="ORF">AUC70_14140</name>
</gene>
<feature type="region of interest" description="Disordered" evidence="1">
    <location>
        <begin position="23"/>
        <end position="58"/>
    </location>
</feature>
<dbReference type="EMBL" id="LPWE01000003">
    <property type="protein sequence ID" value="ODR96912.1"/>
    <property type="molecule type" value="Genomic_DNA"/>
</dbReference>
<comment type="caution">
    <text evidence="2">The sequence shown here is derived from an EMBL/GenBank/DDBJ whole genome shotgun (WGS) entry which is preliminary data.</text>
</comment>
<evidence type="ECO:0000313" key="3">
    <source>
        <dbReference type="Proteomes" id="UP000094172"/>
    </source>
</evidence>
<feature type="compositionally biased region" description="Polar residues" evidence="1">
    <location>
        <begin position="35"/>
        <end position="45"/>
    </location>
</feature>
<protein>
    <submittedName>
        <fullName evidence="2">Uncharacterized protein</fullName>
    </submittedName>
</protein>
<dbReference type="AlphaFoldDB" id="A0A1E3VTQ7"/>
<evidence type="ECO:0000256" key="1">
    <source>
        <dbReference type="SAM" id="MobiDB-lite"/>
    </source>
</evidence>
<proteinExistence type="predicted"/>
<accession>A0A1E3VTQ7</accession>
<reference evidence="2 3" key="1">
    <citation type="journal article" date="2016" name="Environ. Microbiol.">
        <title>New Methyloceanibacter diversity from North Sea sediments includes methanotroph containing solely the soluble methane monooxygenase.</title>
        <authorList>
            <person name="Vekeman B."/>
            <person name="Kerckhof F.M."/>
            <person name="Cremers G."/>
            <person name="de Vos P."/>
            <person name="Vandamme P."/>
            <person name="Boon N."/>
            <person name="Op den Camp H.J."/>
            <person name="Heylen K."/>
        </authorList>
    </citation>
    <scope>NUCLEOTIDE SEQUENCE [LARGE SCALE GENOMIC DNA]</scope>
    <source>
        <strain evidence="2 3">R-67176</strain>
    </source>
</reference>
<keyword evidence="3" id="KW-1185">Reference proteome</keyword>